<accession>A0AAF0CWW7</accession>
<evidence type="ECO:0000313" key="1">
    <source>
        <dbReference type="EMBL" id="WEG74396.1"/>
    </source>
</evidence>
<keyword evidence="1" id="KW-0614">Plasmid</keyword>
<reference evidence="1" key="1">
    <citation type="submission" date="2022-10" db="EMBL/GenBank/DDBJ databases">
        <title>Vagococcus sp. isolated from poultry meat.</title>
        <authorList>
            <person name="Johansson P."/>
            <person name="Bjorkroth J."/>
        </authorList>
    </citation>
    <scope>NUCLEOTIDE SEQUENCE</scope>
    <source>
        <strain evidence="1">STAA11</strain>
        <plasmid evidence="1">unnamed1</plasmid>
    </source>
</reference>
<dbReference type="Proteomes" id="UP001179647">
    <property type="component" value="Plasmid unnamed1"/>
</dbReference>
<dbReference type="EMBL" id="CP110233">
    <property type="protein sequence ID" value="WEG74396.1"/>
    <property type="molecule type" value="Genomic_DNA"/>
</dbReference>
<organism evidence="1 2">
    <name type="scientific">Vagococcus intermedius</name>
    <dbReference type="NCBI Taxonomy" id="2991418"/>
    <lineage>
        <taxon>Bacteria</taxon>
        <taxon>Bacillati</taxon>
        <taxon>Bacillota</taxon>
        <taxon>Bacilli</taxon>
        <taxon>Lactobacillales</taxon>
        <taxon>Enterococcaceae</taxon>
        <taxon>Vagococcus</taxon>
    </lineage>
</organism>
<gene>
    <name evidence="1" type="ORF">OL234_10550</name>
</gene>
<dbReference type="RefSeq" id="WP_275470196.1">
    <property type="nucleotide sequence ID" value="NZ_CP110233.1"/>
</dbReference>
<protein>
    <submittedName>
        <fullName evidence="1">Uncharacterized protein</fullName>
    </submittedName>
</protein>
<keyword evidence="2" id="KW-1185">Reference proteome</keyword>
<proteinExistence type="predicted"/>
<dbReference type="KEGG" id="vie:OL234_10550"/>
<dbReference type="AlphaFoldDB" id="A0AAF0CWW7"/>
<geneLocation type="plasmid" evidence="1 2">
    <name>unnamed1</name>
</geneLocation>
<name>A0AAF0CWW7_9ENTE</name>
<evidence type="ECO:0000313" key="2">
    <source>
        <dbReference type="Proteomes" id="UP001179647"/>
    </source>
</evidence>
<sequence length="65" mass="7448">METYQGFSIGEYIEVYKDNQSVCEGVLEEINIENIKINGSYGAVLIIDKTSKLRLMYVGHQLEFI</sequence>